<dbReference type="OrthoDB" id="5842817at2759"/>
<dbReference type="WBParaSite" id="DME_0000202001-mRNA-1">
    <property type="protein sequence ID" value="DME_0000202001-mRNA-1"/>
    <property type="gene ID" value="DME_0000202001"/>
</dbReference>
<reference evidence="5" key="1">
    <citation type="submission" date="2017-02" db="UniProtKB">
        <authorList>
            <consortium name="WormBaseParasite"/>
        </authorList>
    </citation>
    <scope>IDENTIFICATION</scope>
</reference>
<dbReference type="AlphaFoldDB" id="A0A0N4U5A7"/>
<protein>
    <submittedName>
        <fullName evidence="5">TonB_C domain-containing protein</fullName>
    </submittedName>
</protein>
<dbReference type="STRING" id="318479.A0A0N4U5A7"/>
<reference evidence="2 4" key="2">
    <citation type="submission" date="2018-11" db="EMBL/GenBank/DDBJ databases">
        <authorList>
            <consortium name="Pathogen Informatics"/>
        </authorList>
    </citation>
    <scope>NUCLEOTIDE SEQUENCE [LARGE SCALE GENOMIC DNA]</scope>
</reference>
<accession>A0A0N4U5A7</accession>
<organism evidence="3 5">
    <name type="scientific">Dracunculus medinensis</name>
    <name type="common">Guinea worm</name>
    <dbReference type="NCBI Taxonomy" id="318479"/>
    <lineage>
        <taxon>Eukaryota</taxon>
        <taxon>Metazoa</taxon>
        <taxon>Ecdysozoa</taxon>
        <taxon>Nematoda</taxon>
        <taxon>Chromadorea</taxon>
        <taxon>Rhabditida</taxon>
        <taxon>Spirurina</taxon>
        <taxon>Dracunculoidea</taxon>
        <taxon>Dracunculidae</taxon>
        <taxon>Dracunculus</taxon>
    </lineage>
</organism>
<feature type="signal peptide" evidence="1">
    <location>
        <begin position="1"/>
        <end position="17"/>
    </location>
</feature>
<dbReference type="Proteomes" id="UP000274756">
    <property type="component" value="Unassembled WGS sequence"/>
</dbReference>
<name>A0A0N4U5A7_DRAME</name>
<evidence type="ECO:0000313" key="2">
    <source>
        <dbReference type="EMBL" id="VDN56407.1"/>
    </source>
</evidence>
<proteinExistence type="predicted"/>
<evidence type="ECO:0000313" key="3">
    <source>
        <dbReference type="Proteomes" id="UP000038040"/>
    </source>
</evidence>
<dbReference type="EMBL" id="UYYG01001155">
    <property type="protein sequence ID" value="VDN56407.1"/>
    <property type="molecule type" value="Genomic_DNA"/>
</dbReference>
<evidence type="ECO:0000256" key="1">
    <source>
        <dbReference type="SAM" id="SignalP"/>
    </source>
</evidence>
<evidence type="ECO:0000313" key="4">
    <source>
        <dbReference type="Proteomes" id="UP000274756"/>
    </source>
</evidence>
<keyword evidence="1" id="KW-0732">Signal</keyword>
<evidence type="ECO:0000313" key="5">
    <source>
        <dbReference type="WBParaSite" id="DME_0000202001-mRNA-1"/>
    </source>
</evidence>
<gene>
    <name evidence="2" type="ORF">DME_LOCUS6380</name>
</gene>
<dbReference type="Proteomes" id="UP000038040">
    <property type="component" value="Unplaced"/>
</dbReference>
<sequence>MLRYFPILLLFVSYCSSFSLPAGLRPAKAVGDPKQAIIPERDQQINNGVSPKVPSNLSLRSRMMAALSGTPVESKKESVTEMPEKSQDVKVELKTPIIFTKGNKKIEVQSTPVVAKNKARIDPKKLGSNNYGLNTAVQISLVDSHGRVMKGINLVPIKVPSTDDLKNARTRHTAREVESGADKIVPIKFGSAT</sequence>
<feature type="chain" id="PRO_5041082217" evidence="1">
    <location>
        <begin position="18"/>
        <end position="193"/>
    </location>
</feature>
<keyword evidence="4" id="KW-1185">Reference proteome</keyword>